<dbReference type="KEGG" id="haei:MUN82_02840"/>
<evidence type="ECO:0000256" key="10">
    <source>
        <dbReference type="ARBA" id="ARBA00030717"/>
    </source>
</evidence>
<feature type="domain" description="Fumarate lyase N-terminal" evidence="14">
    <location>
        <begin position="63"/>
        <end position="318"/>
    </location>
</feature>
<evidence type="ECO:0000256" key="5">
    <source>
        <dbReference type="ARBA" id="ARBA00017058"/>
    </source>
</evidence>
<dbReference type="InterPro" id="IPR013539">
    <property type="entry name" value="PurB_C"/>
</dbReference>
<dbReference type="SUPFAM" id="SSF48557">
    <property type="entry name" value="L-aspartase-like"/>
    <property type="match status" value="1"/>
</dbReference>
<dbReference type="Gene3D" id="1.10.275.10">
    <property type="entry name" value="Fumarase/aspartase (N-terminal domain)"/>
    <property type="match status" value="1"/>
</dbReference>
<dbReference type="InterPro" id="IPR024083">
    <property type="entry name" value="Fumarase/histidase_N"/>
</dbReference>
<protein>
    <recommendedName>
        <fullName evidence="5 12">Adenylosuccinate lyase</fullName>
        <shortName evidence="13">ASL</shortName>
        <ecNumber evidence="4 12">4.3.2.2</ecNumber>
    </recommendedName>
    <alternativeName>
        <fullName evidence="10 13">Adenylosuccinase</fullName>
    </alternativeName>
</protein>
<dbReference type="InterPro" id="IPR022761">
    <property type="entry name" value="Fumarate_lyase_N"/>
</dbReference>
<dbReference type="InterPro" id="IPR004769">
    <property type="entry name" value="Pur_lyase"/>
</dbReference>
<accession>A0A8T9SXD6</accession>
<dbReference type="InterPro" id="IPR020557">
    <property type="entry name" value="Fumarate_lyase_CS"/>
</dbReference>
<evidence type="ECO:0000256" key="3">
    <source>
        <dbReference type="ARBA" id="ARBA00008273"/>
    </source>
</evidence>
<evidence type="ECO:0000256" key="12">
    <source>
        <dbReference type="NCBIfam" id="TIGR00928"/>
    </source>
</evidence>
<gene>
    <name evidence="16" type="primary">purB</name>
    <name evidence="16" type="ORF">MUN82_02840</name>
</gene>
<dbReference type="PANTHER" id="PTHR43411:SF1">
    <property type="entry name" value="ADENYLOSUCCINATE LYASE"/>
    <property type="match status" value="1"/>
</dbReference>
<comment type="similarity">
    <text evidence="3 13">Belongs to the lyase 1 family. Adenylosuccinate lyase subfamily.</text>
</comment>
<dbReference type="NCBIfam" id="TIGR00928">
    <property type="entry name" value="purB"/>
    <property type="match status" value="1"/>
</dbReference>
<reference evidence="16 17" key="1">
    <citation type="submission" date="2022-04" db="EMBL/GenBank/DDBJ databases">
        <title>Hymenobacter sp. isolated from the air.</title>
        <authorList>
            <person name="Won M."/>
            <person name="Lee C.-M."/>
            <person name="Woen H.-Y."/>
            <person name="Kwon S.-W."/>
        </authorList>
    </citation>
    <scope>NUCLEOTIDE SEQUENCE [LARGE SCALE GENOMIC DNA]</scope>
    <source>
        <strain evidence="17">5413 J-13</strain>
    </source>
</reference>
<feature type="domain" description="Adenylosuccinate lyase PurB C-terminal" evidence="15">
    <location>
        <begin position="336"/>
        <end position="451"/>
    </location>
</feature>
<comment type="pathway">
    <text evidence="2 13">Purine metabolism; AMP biosynthesis via de novo pathway; AMP from IMP: step 2/2.</text>
</comment>
<dbReference type="NCBIfam" id="NF006764">
    <property type="entry name" value="PRK09285.1"/>
    <property type="match status" value="1"/>
</dbReference>
<dbReference type="Gene3D" id="1.10.40.30">
    <property type="entry name" value="Fumarase/aspartase (C-terminal domain)"/>
    <property type="match status" value="1"/>
</dbReference>
<dbReference type="Pfam" id="PF08328">
    <property type="entry name" value="ASL_C"/>
    <property type="match status" value="1"/>
</dbReference>
<evidence type="ECO:0000313" key="16">
    <source>
        <dbReference type="EMBL" id="UOR06041.1"/>
    </source>
</evidence>
<evidence type="ECO:0000259" key="15">
    <source>
        <dbReference type="Pfam" id="PF08328"/>
    </source>
</evidence>
<dbReference type="PANTHER" id="PTHR43411">
    <property type="entry name" value="ADENYLOSUCCINATE LYASE"/>
    <property type="match status" value="1"/>
</dbReference>
<organism evidence="16 17">
    <name type="scientific">Hymenobacter aerilatus</name>
    <dbReference type="NCBI Taxonomy" id="2932251"/>
    <lineage>
        <taxon>Bacteria</taxon>
        <taxon>Pseudomonadati</taxon>
        <taxon>Bacteroidota</taxon>
        <taxon>Cytophagia</taxon>
        <taxon>Cytophagales</taxon>
        <taxon>Hymenobacteraceae</taxon>
        <taxon>Hymenobacter</taxon>
    </lineage>
</organism>
<dbReference type="Gene3D" id="1.20.200.10">
    <property type="entry name" value="Fumarase/aspartase (Central domain)"/>
    <property type="match status" value="1"/>
</dbReference>
<dbReference type="EC" id="4.3.2.2" evidence="4 12"/>
<evidence type="ECO:0000313" key="17">
    <source>
        <dbReference type="Proteomes" id="UP000829925"/>
    </source>
</evidence>
<dbReference type="Proteomes" id="UP000829925">
    <property type="component" value="Chromosome"/>
</dbReference>
<dbReference type="Pfam" id="PF00206">
    <property type="entry name" value="Lyase_1"/>
    <property type="match status" value="1"/>
</dbReference>
<evidence type="ECO:0000256" key="7">
    <source>
        <dbReference type="ARBA" id="ARBA00023239"/>
    </source>
</evidence>
<evidence type="ECO:0000256" key="8">
    <source>
        <dbReference type="ARBA" id="ARBA00024477"/>
    </source>
</evidence>
<dbReference type="EMBL" id="CP095053">
    <property type="protein sequence ID" value="UOR06041.1"/>
    <property type="molecule type" value="Genomic_DNA"/>
</dbReference>
<comment type="catalytic activity">
    <reaction evidence="11">
        <text>N(6)-(1,2-dicarboxyethyl)-AMP = fumarate + AMP</text>
        <dbReference type="Rhea" id="RHEA:16853"/>
        <dbReference type="ChEBI" id="CHEBI:29806"/>
        <dbReference type="ChEBI" id="CHEBI:57567"/>
        <dbReference type="ChEBI" id="CHEBI:456215"/>
        <dbReference type="EC" id="4.3.2.2"/>
    </reaction>
    <physiologicalReaction direction="left-to-right" evidence="11">
        <dbReference type="Rhea" id="RHEA:16854"/>
    </physiologicalReaction>
</comment>
<name>A0A8T9SXD6_9BACT</name>
<dbReference type="InterPro" id="IPR047136">
    <property type="entry name" value="PurB_bact"/>
</dbReference>
<dbReference type="GO" id="GO:0004018">
    <property type="term" value="F:N6-(1,2-dicarboxyethyl)AMP AMP-lyase (fumarate-forming) activity"/>
    <property type="evidence" value="ECO:0007669"/>
    <property type="project" value="UniProtKB-UniRule"/>
</dbReference>
<dbReference type="CDD" id="cd01598">
    <property type="entry name" value="PurB"/>
    <property type="match status" value="1"/>
</dbReference>
<evidence type="ECO:0000256" key="2">
    <source>
        <dbReference type="ARBA" id="ARBA00004734"/>
    </source>
</evidence>
<sequence>MSTSTAYLSLSPLTALSPLDGRYRRTAAALAPYFSELALIRYRVLVEVEYFIALCELPLPQLSGVNTQVFEQLRAIYRNFSEADAEAVKAHEKVTNHDVKAVEYFLRDQFTALGLADYLEFIHFGLTSQDVNNTAIPLSLREGLLETLLPAYAAVRNQLAARAQEWAAVPMLARTHGQPASPTRLGKEIQVFVARLDAQVALLAQVPFGAKFGGATGNFNAHHVAYPGIDWHQFGNQFVDKLGLSRSYPTTQIEHYDHLAALCDGLKRLNTILIDLARDVWQYISMGYFRQTIKAGEVGSSAMPHKVNPIDFENAEGNLGMANAVLEHLAAKLPISRLQRDLTDSTVLRNLGVPLGHSLIALQALQRGLNKLALDESALHRDLEANWPVVAEAIQTILRRENYPDPYNALKALTRTHGSITEHTIREFVDTLEVSESVKEELRAISPMNYVGI</sequence>
<comment type="catalytic activity">
    <reaction evidence="8">
        <text>(2S)-2-[5-amino-1-(5-phospho-beta-D-ribosyl)imidazole-4-carboxamido]succinate = 5-amino-1-(5-phospho-beta-D-ribosyl)imidazole-4-carboxamide + fumarate</text>
        <dbReference type="Rhea" id="RHEA:23920"/>
        <dbReference type="ChEBI" id="CHEBI:29806"/>
        <dbReference type="ChEBI" id="CHEBI:58443"/>
        <dbReference type="ChEBI" id="CHEBI:58475"/>
        <dbReference type="EC" id="4.3.2.2"/>
    </reaction>
    <physiologicalReaction direction="left-to-right" evidence="8">
        <dbReference type="Rhea" id="RHEA:23921"/>
    </physiologicalReaction>
</comment>
<dbReference type="GO" id="GO:0006188">
    <property type="term" value="P:IMP biosynthetic process"/>
    <property type="evidence" value="ECO:0007669"/>
    <property type="project" value="InterPro"/>
</dbReference>
<keyword evidence="17" id="KW-1185">Reference proteome</keyword>
<keyword evidence="7 13" id="KW-0456">Lyase</keyword>
<evidence type="ECO:0000259" key="14">
    <source>
        <dbReference type="Pfam" id="PF00206"/>
    </source>
</evidence>
<evidence type="ECO:0000256" key="9">
    <source>
        <dbReference type="ARBA" id="ARBA00025012"/>
    </source>
</evidence>
<dbReference type="PRINTS" id="PR00149">
    <property type="entry name" value="FUMRATELYASE"/>
</dbReference>
<comment type="function">
    <text evidence="9">Catalyzes two reactions in de novo purine nucleotide biosynthesis. Catalyzes the breakdown of 5-aminoimidazole- (N-succinylocarboxamide) ribotide (SAICAR or 2-[5-amino-1-(5-phospho-beta-D-ribosyl)imidazole-4-carboxamido]succinate) to 5-aminoimidazole-4-carboxamide ribotide (AICAR or 5-amino-1-(5-phospho-beta-D-ribosyl)imidazole-4-carboxamide) and fumarate, and of adenylosuccinate (ADS or N(6)-(1,2-dicarboxyethyl)-AMP) to adenosine monophosphate (AMP) and fumarate.</text>
</comment>
<evidence type="ECO:0000256" key="13">
    <source>
        <dbReference type="RuleBase" id="RU361172"/>
    </source>
</evidence>
<evidence type="ECO:0000256" key="1">
    <source>
        <dbReference type="ARBA" id="ARBA00004706"/>
    </source>
</evidence>
<proteinExistence type="inferred from homology"/>
<dbReference type="InterPro" id="IPR008948">
    <property type="entry name" value="L-Aspartase-like"/>
</dbReference>
<dbReference type="PROSITE" id="PS00163">
    <property type="entry name" value="FUMARATE_LYASES"/>
    <property type="match status" value="1"/>
</dbReference>
<dbReference type="AlphaFoldDB" id="A0A8T9SXD6"/>
<evidence type="ECO:0000256" key="6">
    <source>
        <dbReference type="ARBA" id="ARBA00022755"/>
    </source>
</evidence>
<keyword evidence="6 13" id="KW-0658">Purine biosynthesis</keyword>
<dbReference type="RefSeq" id="WP_245094820.1">
    <property type="nucleotide sequence ID" value="NZ_CP095053.1"/>
</dbReference>
<evidence type="ECO:0000256" key="11">
    <source>
        <dbReference type="ARBA" id="ARBA00049115"/>
    </source>
</evidence>
<comment type="pathway">
    <text evidence="1 13">Purine metabolism; IMP biosynthesis via de novo pathway; 5-amino-1-(5-phospho-D-ribosyl)imidazole-4-carboxamide from 5-amino-1-(5-phospho-D-ribosyl)imidazole-4-carboxylate: step 2/2.</text>
</comment>
<dbReference type="InterPro" id="IPR000362">
    <property type="entry name" value="Fumarate_lyase_fam"/>
</dbReference>
<evidence type="ECO:0000256" key="4">
    <source>
        <dbReference type="ARBA" id="ARBA00012339"/>
    </source>
</evidence>